<evidence type="ECO:0000256" key="1">
    <source>
        <dbReference type="ARBA" id="ARBA00000971"/>
    </source>
</evidence>
<evidence type="ECO:0000256" key="3">
    <source>
        <dbReference type="ARBA" id="ARBA00013194"/>
    </source>
</evidence>
<evidence type="ECO:0000256" key="7">
    <source>
        <dbReference type="ARBA" id="ARBA00023186"/>
    </source>
</evidence>
<dbReference type="Pfam" id="PF05698">
    <property type="entry name" value="Trigger_C"/>
    <property type="match status" value="1"/>
</dbReference>
<evidence type="ECO:0000256" key="12">
    <source>
        <dbReference type="PROSITE-ProRule" id="PRU00277"/>
    </source>
</evidence>
<sequence>MKSAVETLNPTRVRLTVEVPFEELKPSLDAAYKKINQQLSIPGFRKGKVPARVIDQRVGRGAVLEEAVNDALPKIYQDAVNEGELSPLGQPEVDITELKDGELLAFTAEVDIRPELEIPDYSGIEVTVDAVEVSDEDVAEALDQLRERFATNSVVERAAADGDVVKLDLEARVDGELLDDGVAKGVDYTIGSGRLLDGIDEAVTGLEAGAEATFASELKGGSAAGREAEVSVRIETVSARELPELDDEFAQLASQFDTLDELREDSRERLARQKQYEQATSAQEKVLEELLELVEVPIPEKLLQDEVETRRHNLVNHQLGQLGMDLDAYLKMQEKTAEEFDAELKEQAEKGIRTQFVLDEIAKREQLSVSQEELTEHLMRRAQSSGMSPDQFAKAVVEGGQVPMLVGEVSRGKALATVVESVKVVDTNGEPVELDDEDETGETVEATTETESTEAPAAEGDKDEAGEAKPNS</sequence>
<keyword evidence="7 11" id="KW-0143">Chaperone</keyword>
<dbReference type="InterPro" id="IPR005215">
    <property type="entry name" value="Trig_fac"/>
</dbReference>
<comment type="similarity">
    <text evidence="2 11 13">Belongs to the FKBP-type PPIase family. Tig subfamily.</text>
</comment>
<evidence type="ECO:0000259" key="15">
    <source>
        <dbReference type="PROSITE" id="PS50059"/>
    </source>
</evidence>
<proteinExistence type="inferred from homology"/>
<feature type="compositionally biased region" description="Low complexity" evidence="14">
    <location>
        <begin position="443"/>
        <end position="458"/>
    </location>
</feature>
<keyword evidence="17" id="KW-1185">Reference proteome</keyword>
<dbReference type="SUPFAM" id="SSF102735">
    <property type="entry name" value="Trigger factor ribosome-binding domain"/>
    <property type="match status" value="1"/>
</dbReference>
<dbReference type="InterPro" id="IPR027304">
    <property type="entry name" value="Trigger_fact/SurA_dom_sf"/>
</dbReference>
<organism evidence="16 17">
    <name type="scientific">Streptomyces spiramenti</name>
    <dbReference type="NCBI Taxonomy" id="2720606"/>
    <lineage>
        <taxon>Bacteria</taxon>
        <taxon>Bacillati</taxon>
        <taxon>Actinomycetota</taxon>
        <taxon>Actinomycetes</taxon>
        <taxon>Kitasatosporales</taxon>
        <taxon>Streptomycetaceae</taxon>
        <taxon>Streptomyces</taxon>
    </lineage>
</organism>
<evidence type="ECO:0000256" key="6">
    <source>
        <dbReference type="ARBA" id="ARBA00023110"/>
    </source>
</evidence>
<comment type="subcellular location">
    <subcellularLocation>
        <location evidence="11">Cytoplasm</location>
    </subcellularLocation>
    <text evidence="11">About half TF is bound to the ribosome near the polypeptide exit tunnel while the other half is free in the cytoplasm.</text>
</comment>
<evidence type="ECO:0000256" key="2">
    <source>
        <dbReference type="ARBA" id="ARBA00005464"/>
    </source>
</evidence>
<evidence type="ECO:0000256" key="9">
    <source>
        <dbReference type="ARBA" id="ARBA00023306"/>
    </source>
</evidence>
<dbReference type="GO" id="GO:0003755">
    <property type="term" value="F:peptidyl-prolyl cis-trans isomerase activity"/>
    <property type="evidence" value="ECO:0007669"/>
    <property type="project" value="UniProtKB-EC"/>
</dbReference>
<keyword evidence="9 11" id="KW-0131">Cell cycle</keyword>
<dbReference type="PANTHER" id="PTHR30560:SF3">
    <property type="entry name" value="TRIGGER FACTOR-LIKE PROTEIN TIG, CHLOROPLASTIC"/>
    <property type="match status" value="1"/>
</dbReference>
<dbReference type="PIRSF" id="PIRSF003095">
    <property type="entry name" value="Trigger_factor"/>
    <property type="match status" value="1"/>
</dbReference>
<keyword evidence="8 11" id="KW-0413">Isomerase</keyword>
<evidence type="ECO:0000256" key="5">
    <source>
        <dbReference type="ARBA" id="ARBA00022618"/>
    </source>
</evidence>
<gene>
    <name evidence="11" type="primary">tig</name>
    <name evidence="16" type="ORF">HCJ92_10515</name>
</gene>
<keyword evidence="6 11" id="KW-0697">Rotamase</keyword>
<evidence type="ECO:0000256" key="4">
    <source>
        <dbReference type="ARBA" id="ARBA00016902"/>
    </source>
</evidence>
<dbReference type="SUPFAM" id="SSF54534">
    <property type="entry name" value="FKBP-like"/>
    <property type="match status" value="1"/>
</dbReference>
<dbReference type="Proteomes" id="UP000746503">
    <property type="component" value="Unassembled WGS sequence"/>
</dbReference>
<feature type="domain" description="PPIase FKBP-type" evidence="15">
    <location>
        <begin position="162"/>
        <end position="214"/>
    </location>
</feature>
<comment type="catalytic activity">
    <reaction evidence="1 11 12">
        <text>[protein]-peptidylproline (omega=180) = [protein]-peptidylproline (omega=0)</text>
        <dbReference type="Rhea" id="RHEA:16237"/>
        <dbReference type="Rhea" id="RHEA-COMP:10747"/>
        <dbReference type="Rhea" id="RHEA-COMP:10748"/>
        <dbReference type="ChEBI" id="CHEBI:83833"/>
        <dbReference type="ChEBI" id="CHEBI:83834"/>
        <dbReference type="EC" id="5.2.1.8"/>
    </reaction>
</comment>
<dbReference type="PROSITE" id="PS50059">
    <property type="entry name" value="FKBP_PPIASE"/>
    <property type="match status" value="1"/>
</dbReference>
<dbReference type="InterPro" id="IPR046357">
    <property type="entry name" value="PPIase_dom_sf"/>
</dbReference>
<dbReference type="Gene3D" id="3.30.70.1050">
    <property type="entry name" value="Trigger factor ribosome-binding domain"/>
    <property type="match status" value="1"/>
</dbReference>
<feature type="compositionally biased region" description="Acidic residues" evidence="14">
    <location>
        <begin position="432"/>
        <end position="442"/>
    </location>
</feature>
<feature type="region of interest" description="Disordered" evidence="14">
    <location>
        <begin position="426"/>
        <end position="472"/>
    </location>
</feature>
<evidence type="ECO:0000256" key="13">
    <source>
        <dbReference type="RuleBase" id="RU003914"/>
    </source>
</evidence>
<evidence type="ECO:0000313" key="16">
    <source>
        <dbReference type="EMBL" id="NJP66707.1"/>
    </source>
</evidence>
<comment type="domain">
    <text evidence="11">Consists of 3 domains; the N-terminus binds the ribosome, the middle domain has PPIase activity, while the C-terminus has intrinsic chaperone activity on its own.</text>
</comment>
<dbReference type="InterPro" id="IPR001179">
    <property type="entry name" value="PPIase_FKBP_dom"/>
</dbReference>
<dbReference type="InterPro" id="IPR037041">
    <property type="entry name" value="Trigger_fac_C_sf"/>
</dbReference>
<evidence type="ECO:0000313" key="17">
    <source>
        <dbReference type="Proteomes" id="UP000746503"/>
    </source>
</evidence>
<keyword evidence="5 11" id="KW-0132">Cell division</keyword>
<dbReference type="EC" id="5.2.1.8" evidence="3 11"/>
<protein>
    <recommendedName>
        <fullName evidence="4 11">Trigger factor</fullName>
        <shortName evidence="11">TF</shortName>
        <ecNumber evidence="3 11">5.2.1.8</ecNumber>
    </recommendedName>
    <alternativeName>
        <fullName evidence="10 11">PPIase</fullName>
    </alternativeName>
</protein>
<evidence type="ECO:0000256" key="14">
    <source>
        <dbReference type="SAM" id="MobiDB-lite"/>
    </source>
</evidence>
<dbReference type="Pfam" id="PF00254">
    <property type="entry name" value="FKBP_C"/>
    <property type="match status" value="1"/>
</dbReference>
<dbReference type="SUPFAM" id="SSF109998">
    <property type="entry name" value="Triger factor/SurA peptide-binding domain-like"/>
    <property type="match status" value="1"/>
</dbReference>
<evidence type="ECO:0000256" key="8">
    <source>
        <dbReference type="ARBA" id="ARBA00023235"/>
    </source>
</evidence>
<comment type="function">
    <text evidence="11">Involved in protein export. Acts as a chaperone by maintaining the newly synthesized protein in an open conformation. Functions as a peptidyl-prolyl cis-trans isomerase.</text>
</comment>
<dbReference type="NCBIfam" id="TIGR00115">
    <property type="entry name" value="tig"/>
    <property type="match status" value="1"/>
</dbReference>
<dbReference type="InterPro" id="IPR008880">
    <property type="entry name" value="Trigger_fac_C"/>
</dbReference>
<reference evidence="16 17" key="1">
    <citation type="submission" date="2020-03" db="EMBL/GenBank/DDBJ databases">
        <title>Draft genome of Streptomyces sp. ventii, isolated from the Axial Seamount in the Pacific Ocean, and resequencing of the two type strains Streptomyces lonarensis strain NCL 716 and Streptomyces bohaiensis strain 11A07.</title>
        <authorList>
            <person name="Loughran R.M."/>
            <person name="Pfannmuller K.M."/>
            <person name="Wasson B.J."/>
            <person name="Deadmond M.C."/>
            <person name="Paddock B.E."/>
            <person name="Koyack M.J."/>
            <person name="Gallegos D.A."/>
            <person name="Mitchell E.A."/>
            <person name="Ushijima B."/>
            <person name="Saw J.H."/>
            <person name="Mcphail K.L."/>
            <person name="Videau P."/>
        </authorList>
    </citation>
    <scope>NUCLEOTIDE SEQUENCE [LARGE SCALE GENOMIC DNA]</scope>
    <source>
        <strain evidence="17">5675061</strain>
    </source>
</reference>
<dbReference type="Pfam" id="PF05697">
    <property type="entry name" value="Trigger_N"/>
    <property type="match status" value="1"/>
</dbReference>
<dbReference type="EMBL" id="JAAVJB010000064">
    <property type="protein sequence ID" value="NJP66707.1"/>
    <property type="molecule type" value="Genomic_DNA"/>
</dbReference>
<dbReference type="PANTHER" id="PTHR30560">
    <property type="entry name" value="TRIGGER FACTOR CHAPERONE AND PEPTIDYL-PROLYL CIS/TRANS ISOMERASE"/>
    <property type="match status" value="1"/>
</dbReference>
<dbReference type="Gene3D" id="3.10.50.40">
    <property type="match status" value="1"/>
</dbReference>
<dbReference type="HAMAP" id="MF_00303">
    <property type="entry name" value="Trigger_factor_Tig"/>
    <property type="match status" value="1"/>
</dbReference>
<evidence type="ECO:0000256" key="10">
    <source>
        <dbReference type="ARBA" id="ARBA00029986"/>
    </source>
</evidence>
<comment type="caution">
    <text evidence="16">The sequence shown here is derived from an EMBL/GenBank/DDBJ whole genome shotgun (WGS) entry which is preliminary data.</text>
</comment>
<keyword evidence="11" id="KW-0963">Cytoplasm</keyword>
<feature type="compositionally biased region" description="Basic and acidic residues" evidence="14">
    <location>
        <begin position="459"/>
        <end position="472"/>
    </location>
</feature>
<name>A0ABX1AQH8_9ACTN</name>
<accession>A0ABX1AQH8</accession>
<evidence type="ECO:0000256" key="11">
    <source>
        <dbReference type="HAMAP-Rule" id="MF_00303"/>
    </source>
</evidence>
<dbReference type="RefSeq" id="WP_167933230.1">
    <property type="nucleotide sequence ID" value="NZ_JAAVJB010000064.1"/>
</dbReference>
<dbReference type="InterPro" id="IPR008881">
    <property type="entry name" value="Trigger_fac_ribosome-bd_bac"/>
</dbReference>
<dbReference type="Gene3D" id="1.10.3120.10">
    <property type="entry name" value="Trigger factor, C-terminal domain"/>
    <property type="match status" value="1"/>
</dbReference>
<dbReference type="InterPro" id="IPR036611">
    <property type="entry name" value="Trigger_fac_ribosome-bd_sf"/>
</dbReference>